<dbReference type="SMART" id="SM00345">
    <property type="entry name" value="HTH_GNTR"/>
    <property type="match status" value="1"/>
</dbReference>
<dbReference type="CDD" id="cd07377">
    <property type="entry name" value="WHTH_GntR"/>
    <property type="match status" value="1"/>
</dbReference>
<dbReference type="PROSITE" id="PS50949">
    <property type="entry name" value="HTH_GNTR"/>
    <property type="match status" value="1"/>
</dbReference>
<keyword evidence="7" id="KW-0032">Aminotransferase</keyword>
<evidence type="ECO:0000256" key="4">
    <source>
        <dbReference type="ARBA" id="ARBA00023125"/>
    </source>
</evidence>
<gene>
    <name evidence="7" type="ORF">ACFPQB_12185</name>
</gene>
<keyword evidence="7" id="KW-0808">Transferase</keyword>
<dbReference type="PANTHER" id="PTHR46577">
    <property type="entry name" value="HTH-TYPE TRANSCRIPTIONAL REGULATORY PROTEIN GABR"/>
    <property type="match status" value="1"/>
</dbReference>
<keyword evidence="5" id="KW-0804">Transcription</keyword>
<dbReference type="Proteomes" id="UP001596072">
    <property type="component" value="Unassembled WGS sequence"/>
</dbReference>
<evidence type="ECO:0000256" key="5">
    <source>
        <dbReference type="ARBA" id="ARBA00023163"/>
    </source>
</evidence>
<keyword evidence="4" id="KW-0238">DNA-binding</keyword>
<proteinExistence type="inferred from homology"/>
<dbReference type="Pfam" id="PF00155">
    <property type="entry name" value="Aminotran_1_2"/>
    <property type="match status" value="1"/>
</dbReference>
<dbReference type="SUPFAM" id="SSF53383">
    <property type="entry name" value="PLP-dependent transferases"/>
    <property type="match status" value="1"/>
</dbReference>
<organism evidence="7 8">
    <name type="scientific">Nocardioides vastitatis</name>
    <dbReference type="NCBI Taxonomy" id="2568655"/>
    <lineage>
        <taxon>Bacteria</taxon>
        <taxon>Bacillati</taxon>
        <taxon>Actinomycetota</taxon>
        <taxon>Actinomycetes</taxon>
        <taxon>Propionibacteriales</taxon>
        <taxon>Nocardioidaceae</taxon>
        <taxon>Nocardioides</taxon>
    </lineage>
</organism>
<comment type="caution">
    <text evidence="7">The sequence shown here is derived from an EMBL/GenBank/DDBJ whole genome shotgun (WGS) entry which is preliminary data.</text>
</comment>
<evidence type="ECO:0000256" key="2">
    <source>
        <dbReference type="ARBA" id="ARBA00022898"/>
    </source>
</evidence>
<dbReference type="PANTHER" id="PTHR46577:SF1">
    <property type="entry name" value="HTH-TYPE TRANSCRIPTIONAL REGULATORY PROTEIN GABR"/>
    <property type="match status" value="1"/>
</dbReference>
<keyword evidence="3" id="KW-0805">Transcription regulation</keyword>
<dbReference type="RefSeq" id="WP_378527159.1">
    <property type="nucleotide sequence ID" value="NZ_JBHSNS010000005.1"/>
</dbReference>
<dbReference type="Gene3D" id="1.10.10.10">
    <property type="entry name" value="Winged helix-like DNA-binding domain superfamily/Winged helix DNA-binding domain"/>
    <property type="match status" value="1"/>
</dbReference>
<comment type="similarity">
    <text evidence="1">In the C-terminal section; belongs to the class-I pyridoxal-phosphate-dependent aminotransferase family.</text>
</comment>
<dbReference type="InterPro" id="IPR036388">
    <property type="entry name" value="WH-like_DNA-bd_sf"/>
</dbReference>
<keyword evidence="2" id="KW-0663">Pyridoxal phosphate</keyword>
<dbReference type="InterPro" id="IPR051446">
    <property type="entry name" value="HTH_trans_reg/aminotransferase"/>
</dbReference>
<evidence type="ECO:0000259" key="6">
    <source>
        <dbReference type="PROSITE" id="PS50949"/>
    </source>
</evidence>
<dbReference type="InterPro" id="IPR004839">
    <property type="entry name" value="Aminotransferase_I/II_large"/>
</dbReference>
<protein>
    <submittedName>
        <fullName evidence="7">PLP-dependent aminotransferase family protein</fullName>
    </submittedName>
</protein>
<dbReference type="PRINTS" id="PR00035">
    <property type="entry name" value="HTHGNTR"/>
</dbReference>
<accession>A0ABW0ZJA9</accession>
<evidence type="ECO:0000256" key="1">
    <source>
        <dbReference type="ARBA" id="ARBA00005384"/>
    </source>
</evidence>
<dbReference type="Gene3D" id="3.40.640.10">
    <property type="entry name" value="Type I PLP-dependent aspartate aminotransferase-like (Major domain)"/>
    <property type="match status" value="1"/>
</dbReference>
<reference evidence="8" key="1">
    <citation type="journal article" date="2019" name="Int. J. Syst. Evol. Microbiol.">
        <title>The Global Catalogue of Microorganisms (GCM) 10K type strain sequencing project: providing services to taxonomists for standard genome sequencing and annotation.</title>
        <authorList>
            <consortium name="The Broad Institute Genomics Platform"/>
            <consortium name="The Broad Institute Genome Sequencing Center for Infectious Disease"/>
            <person name="Wu L."/>
            <person name="Ma J."/>
        </authorList>
    </citation>
    <scope>NUCLEOTIDE SEQUENCE [LARGE SCALE GENOMIC DNA]</scope>
    <source>
        <strain evidence="8">YIM 94188</strain>
    </source>
</reference>
<feature type="domain" description="HTH gntR-type" evidence="6">
    <location>
        <begin position="20"/>
        <end position="88"/>
    </location>
</feature>
<dbReference type="InterPro" id="IPR000524">
    <property type="entry name" value="Tscrpt_reg_HTH_GntR"/>
</dbReference>
<evidence type="ECO:0000313" key="7">
    <source>
        <dbReference type="EMBL" id="MFC5729679.1"/>
    </source>
</evidence>
<dbReference type="CDD" id="cd00609">
    <property type="entry name" value="AAT_like"/>
    <property type="match status" value="1"/>
</dbReference>
<evidence type="ECO:0000313" key="8">
    <source>
        <dbReference type="Proteomes" id="UP001596072"/>
    </source>
</evidence>
<dbReference type="GO" id="GO:0008483">
    <property type="term" value="F:transaminase activity"/>
    <property type="evidence" value="ECO:0007669"/>
    <property type="project" value="UniProtKB-KW"/>
</dbReference>
<dbReference type="EMBL" id="JBHSNS010000005">
    <property type="protein sequence ID" value="MFC5729679.1"/>
    <property type="molecule type" value="Genomic_DNA"/>
</dbReference>
<name>A0ABW0ZJA9_9ACTN</name>
<dbReference type="InterPro" id="IPR036390">
    <property type="entry name" value="WH_DNA-bd_sf"/>
</dbReference>
<evidence type="ECO:0000256" key="3">
    <source>
        <dbReference type="ARBA" id="ARBA00023015"/>
    </source>
</evidence>
<keyword evidence="8" id="KW-1185">Reference proteome</keyword>
<dbReference type="InterPro" id="IPR015424">
    <property type="entry name" value="PyrdxlP-dep_Trfase"/>
</dbReference>
<dbReference type="InterPro" id="IPR015421">
    <property type="entry name" value="PyrdxlP-dep_Trfase_major"/>
</dbReference>
<dbReference type="Pfam" id="PF00392">
    <property type="entry name" value="GntR"/>
    <property type="match status" value="1"/>
</dbReference>
<dbReference type="SUPFAM" id="SSF46785">
    <property type="entry name" value="Winged helix' DNA-binding domain"/>
    <property type="match status" value="1"/>
</dbReference>
<sequence length="487" mass="51692">MSQSISATRLAGLVAGFDRSPAYLGLADALRELIGDGRIGYATRLPSERDLTAALGVSRTTVTRAYAALRETAYAEARQGAGTFTRLPGGPVRSHDRALLPPAVGPDSISMVCAASTAPPGIAGAYVDAVADLPAHLGSHGYYPAGLPALQAAIARLYDDRGLPTRPDQIIVTTGALAATAVAGRALAGPRDRVLVESPTYPNATQALRTGGGRLLTVPLDPLGWDLETLTGAVTRRRPRLAFLMPDFHNPTGLVMSETMRRDVARLLARHDCIPVIDEAHHLLTLDDSPACTPFARHAKDTITIGSASKSIWGGLRLGWLRAPEPLIDRLTAARIQLDLGAPVLEQLVLARLLENGLGAIIDGHRARLREQRDVLAAELAEHLPDWRFRLPAGGMVLWCELPIAASTALVYEAERVGVHLPPGPAFAPEGGLDRFVRVPFTLAPDTIREAVRRLAAAWAVVVSDERRGAGGRRTPAAGAVDPVLVA</sequence>